<keyword evidence="8" id="KW-1185">Reference proteome</keyword>
<dbReference type="GO" id="GO:0006364">
    <property type="term" value="P:rRNA processing"/>
    <property type="evidence" value="ECO:0007669"/>
    <property type="project" value="UniProtKB-KW"/>
</dbReference>
<evidence type="ECO:0000256" key="1">
    <source>
        <dbReference type="ARBA" id="ARBA00004604"/>
    </source>
</evidence>
<dbReference type="InterPro" id="IPR044281">
    <property type="entry name" value="IMP4/RPF1"/>
</dbReference>
<reference evidence="7" key="1">
    <citation type="submission" date="2021-04" db="EMBL/GenBank/DDBJ databases">
        <authorList>
            <consortium name="Wellcome Sanger Institute Data Sharing"/>
        </authorList>
    </citation>
    <scope>NUCLEOTIDE SEQUENCE [LARGE SCALE GENOMIC DNA]</scope>
</reference>
<evidence type="ECO:0000256" key="2">
    <source>
        <dbReference type="ARBA" id="ARBA00022517"/>
    </source>
</evidence>
<dbReference type="GeneTree" id="ENSGT00940000153231"/>
<evidence type="ECO:0000313" key="7">
    <source>
        <dbReference type="Ensembl" id="ENSSAUP00010018946.1"/>
    </source>
</evidence>
<dbReference type="GO" id="GO:0032040">
    <property type="term" value="C:small-subunit processome"/>
    <property type="evidence" value="ECO:0007669"/>
    <property type="project" value="TreeGrafter"/>
</dbReference>
<comment type="subunit">
    <text evidence="5">Part of the small subunit (SSU) processome, composed of more than 70 proteins and the RNA chaperone small nucleolar RNA (snoRNA) U3. Component of a heterotrimeric complex containing IMP3, IMP4 and MPHOSPH10. Interacts with MPHOSPH10.</text>
</comment>
<dbReference type="AlphaFoldDB" id="A0A671UZ60"/>
<evidence type="ECO:0000256" key="3">
    <source>
        <dbReference type="ARBA" id="ARBA00022552"/>
    </source>
</evidence>
<evidence type="ECO:0000313" key="8">
    <source>
        <dbReference type="Proteomes" id="UP000472265"/>
    </source>
</evidence>
<dbReference type="PROSITE" id="PS50833">
    <property type="entry name" value="BRIX"/>
    <property type="match status" value="1"/>
</dbReference>
<comment type="function">
    <text evidence="4">Component of the 60-80S U3 small nucleolar ribonucleoprotein (U3 snoRNP). Required for the early cleavages during pre-18S ribosomal RNA processing. Part of the small subunit (SSU) processome, first precursor of the small eukaryotic ribosomal subunit. During the assembly of the SSU processome in the nucleolus, many ribosome biogenesis factors, an RNA chaperone and ribosomal proteins associate with the nascent pre-rRNA and work in concert to generate RNA folding, modifications, rearrangements and cleavage as well as targeted degradation of pre-ribosomal RNA by the RNA exosome.</text>
</comment>
<dbReference type="InterPro" id="IPR007109">
    <property type="entry name" value="Brix"/>
</dbReference>
<reference evidence="7" key="3">
    <citation type="submission" date="2025-09" db="UniProtKB">
        <authorList>
            <consortium name="Ensembl"/>
        </authorList>
    </citation>
    <scope>IDENTIFICATION</scope>
</reference>
<dbReference type="GO" id="GO:0030515">
    <property type="term" value="F:snoRNA binding"/>
    <property type="evidence" value="ECO:0007669"/>
    <property type="project" value="TreeGrafter"/>
</dbReference>
<feature type="domain" description="Brix" evidence="6">
    <location>
        <begin position="83"/>
        <end position="264"/>
    </location>
</feature>
<name>A0A671UZ60_SPAAU</name>
<keyword evidence="3" id="KW-0698">rRNA processing</keyword>
<evidence type="ECO:0000256" key="5">
    <source>
        <dbReference type="ARBA" id="ARBA00046634"/>
    </source>
</evidence>
<dbReference type="FunFam" id="3.40.50.10480:FF:000001">
    <property type="entry name" value="IMP4, U3 small nucleolar ribonucleoprotein"/>
    <property type="match status" value="1"/>
</dbReference>
<protein>
    <submittedName>
        <fullName evidence="7">IMP U3 small nucleolar ribonucleoprotein 4</fullName>
    </submittedName>
</protein>
<keyword evidence="2" id="KW-0690">Ribosome biogenesis</keyword>
<dbReference type="GO" id="GO:0042274">
    <property type="term" value="P:ribosomal small subunit biogenesis"/>
    <property type="evidence" value="ECO:0007669"/>
    <property type="project" value="UniProtKB-ARBA"/>
</dbReference>
<dbReference type="SMART" id="SM00879">
    <property type="entry name" value="Brix"/>
    <property type="match status" value="1"/>
</dbReference>
<dbReference type="Pfam" id="PF04427">
    <property type="entry name" value="Brix"/>
    <property type="match status" value="1"/>
</dbReference>
<dbReference type="PANTHER" id="PTHR22734:SF2">
    <property type="entry name" value="U3 SMALL NUCLEOLAR RIBONUCLEOPROTEIN PROTEIN IMP4"/>
    <property type="match status" value="1"/>
</dbReference>
<dbReference type="FunCoup" id="A0A671UZ60">
    <property type="interactions" value="1871"/>
</dbReference>
<dbReference type="Gene3D" id="3.40.50.10480">
    <property type="entry name" value="Probable brix-domain ribosomal biogenesis protein"/>
    <property type="match status" value="1"/>
</dbReference>
<sequence length="407" mass="47554">MLRREVRLRREYLYRKAQEDRLRTIEDKKQKLKGALDENNILPTEVRKEALQLQKLLEYDDGGAEGISSHMDDEYKWAGVEDPKLMVTTSRDPSSRLKMFAKEVKLMFPGAQRMNRGNHEIAALVRACKANNVTDLVIVHETRGQPDGLVVCHLPFGPTAYFTLYNVVMRHDVPDIGTMSEAYPHLIFHNFTSRLGKRVSNILKYLFPVPKEDSRRVITFANQEDFITFRHHTYKKTDHKNVELTEVGPRFEMRLYMIKLGTLENESTAEVEWRHHAYTRTAKKRRFLSVGNNYSEILGAQRIVQLMYMTKRYTRKSHLINVRRVSSNQNTQLQDSTNEDVAFPRFSAFPEVLDRSDFRLREFKMAATGKSLTCILFVLKRCQEIRLCFYRDACLDKAVSCCFKHVN</sequence>
<reference evidence="7" key="2">
    <citation type="submission" date="2025-08" db="UniProtKB">
        <authorList>
            <consortium name="Ensembl"/>
        </authorList>
    </citation>
    <scope>IDENTIFICATION</scope>
</reference>
<gene>
    <name evidence="7" type="primary">IMP4</name>
    <name evidence="7" type="synonym">imp4</name>
</gene>
<evidence type="ECO:0000259" key="6">
    <source>
        <dbReference type="PROSITE" id="PS50833"/>
    </source>
</evidence>
<accession>A0A671UZ60</accession>
<dbReference type="OMA" id="IGTMSEQ"/>
<comment type="subcellular location">
    <subcellularLocation>
        <location evidence="1">Nucleus</location>
        <location evidence="1">Nucleolus</location>
    </subcellularLocation>
</comment>
<proteinExistence type="predicted"/>
<dbReference type="Proteomes" id="UP000472265">
    <property type="component" value="Chromosome 5"/>
</dbReference>
<dbReference type="GO" id="GO:0034457">
    <property type="term" value="C:Mpp10 complex"/>
    <property type="evidence" value="ECO:0007669"/>
    <property type="project" value="Ensembl"/>
</dbReference>
<dbReference type="GO" id="GO:0042134">
    <property type="term" value="F:rRNA primary transcript binding"/>
    <property type="evidence" value="ECO:0007669"/>
    <property type="project" value="InterPro"/>
</dbReference>
<dbReference type="PANTHER" id="PTHR22734">
    <property type="entry name" value="U3 SMALL NUCLEOLAR RIBONUCLEOPROTEIN PROTEIN IMP4"/>
    <property type="match status" value="1"/>
</dbReference>
<dbReference type="SUPFAM" id="SSF52954">
    <property type="entry name" value="Class II aaRS ABD-related"/>
    <property type="match status" value="1"/>
</dbReference>
<organism evidence="7 8">
    <name type="scientific">Sparus aurata</name>
    <name type="common">Gilthead sea bream</name>
    <dbReference type="NCBI Taxonomy" id="8175"/>
    <lineage>
        <taxon>Eukaryota</taxon>
        <taxon>Metazoa</taxon>
        <taxon>Chordata</taxon>
        <taxon>Craniata</taxon>
        <taxon>Vertebrata</taxon>
        <taxon>Euteleostomi</taxon>
        <taxon>Actinopterygii</taxon>
        <taxon>Neopterygii</taxon>
        <taxon>Teleostei</taxon>
        <taxon>Neoteleostei</taxon>
        <taxon>Acanthomorphata</taxon>
        <taxon>Eupercaria</taxon>
        <taxon>Spariformes</taxon>
        <taxon>Sparidae</taxon>
        <taxon>Sparus</taxon>
    </lineage>
</organism>
<dbReference type="Ensembl" id="ENSSAUT00010020004.1">
    <property type="protein sequence ID" value="ENSSAUP00010018946.1"/>
    <property type="gene ID" value="ENSSAUG00010008538.1"/>
</dbReference>
<evidence type="ECO:0000256" key="4">
    <source>
        <dbReference type="ARBA" id="ARBA00045281"/>
    </source>
</evidence>
<dbReference type="GO" id="GO:0005654">
    <property type="term" value="C:nucleoplasm"/>
    <property type="evidence" value="ECO:0007669"/>
    <property type="project" value="UniProtKB-ARBA"/>
</dbReference>
<dbReference type="InParanoid" id="A0A671UZ60"/>